<keyword evidence="10" id="KW-0539">Nucleus</keyword>
<dbReference type="Pfam" id="PF05188">
    <property type="entry name" value="MutS_II"/>
    <property type="match status" value="1"/>
</dbReference>
<accession>A0A376B2Q7</accession>
<dbReference type="Pfam" id="PF05190">
    <property type="entry name" value="MutS_IV"/>
    <property type="match status" value="1"/>
</dbReference>
<dbReference type="InterPro" id="IPR007860">
    <property type="entry name" value="DNA_mmatch_repair_MutS_con_dom"/>
</dbReference>
<dbReference type="VEuPathDB" id="FungiDB:SCODWIG_00692"/>
<keyword evidence="9 12" id="KW-0234">DNA repair</keyword>
<evidence type="ECO:0000256" key="7">
    <source>
        <dbReference type="ARBA" id="ARBA00022840"/>
    </source>
</evidence>
<dbReference type="Gene3D" id="3.40.1170.10">
    <property type="entry name" value="DNA repair protein MutS, domain I"/>
    <property type="match status" value="1"/>
</dbReference>
<dbReference type="PANTHER" id="PTHR11361">
    <property type="entry name" value="DNA MISMATCH REPAIR PROTEIN MUTS FAMILY MEMBER"/>
    <property type="match status" value="1"/>
</dbReference>
<evidence type="ECO:0000256" key="11">
    <source>
        <dbReference type="ARBA" id="ARBA00029792"/>
    </source>
</evidence>
<evidence type="ECO:0000256" key="6">
    <source>
        <dbReference type="ARBA" id="ARBA00022763"/>
    </source>
</evidence>
<reference evidence="16" key="1">
    <citation type="submission" date="2018-06" db="EMBL/GenBank/DDBJ databases">
        <authorList>
            <person name="Guldener U."/>
        </authorList>
    </citation>
    <scope>NUCLEOTIDE SEQUENCE [LARGE SCALE GENOMIC DNA]</scope>
    <source>
        <strain evidence="16">UTAD17</strain>
    </source>
</reference>
<dbReference type="InterPro" id="IPR036187">
    <property type="entry name" value="DNA_mismatch_repair_MutS_sf"/>
</dbReference>
<keyword evidence="16" id="KW-1185">Reference proteome</keyword>
<sequence length="1086" mass="124910">MNNSKNAGKITSTTKQPLISKFFRSTSNNQGSQIQNTNNKNNNDGKISVVIHDDNSSDELGPIISNISTQRIQKNKEDTGTIKKTNFSSFKYSEKEPNTKTILKECNEKETPVRKRRKLAKSVSPGIESNDITDTPSSKSDSTKKLVKNGKKSTSELTPFDKQFKELKLQHMDKILAVQVGYKYKFFAQDAVLVSQLLHNMLVPGKLTLDDSNPQDKLHKKFAYCSIPDNRLHIHLQKLIHYNLKIGIVEQVESSAIRKTEGTTGGTSSSQVFERKLTSVITKATYFINGDTTYYNKNDSARSKYENTIWALNIINNTGKPSLINMISIELTSGMIVYDEFEDDPLHNYLETRLKHLHPVEIILNEEKETMSEGIKNWILKIMNNDTKFYKVKINSESEHSIEELLLNLSAKRDISKDKTTLLFEENKNYRETFQILYTYLETFNLQKILKLFNNYKEFKEHQNYMILPGNVLQGLDIFENSTNPDIEKGTLLWVMDHTRTPYGFRKLKGWIAKPLTNITDINCRLDAIDCIKDEVSNIFYESLNKTIKESGDLLRILNRINYGNTSRKEVYFFLKNIVKLVDLFRLHSNYLEEQVYAKKGGRICEKSALLVEILSQCDSILNNSKVPQFLSMINAGAVMDKNIETQTSQFFNLNNYDNSEPILSRQRDIEDVKNDLHEELLKIRKILKRPALNFKDEIDYLIEVRNTQVKNLPPDWVKISNTKTISRFRTPEVRKLVETLKYKKELLIQINKKEYKDFLARINEEEYDSLYRLIDYLATYDCVLSLAATSTSMTNSTRPKFIKDSKQYINIKNGRNPIIESLRITNYVPNDIKLSSDSEKIMIITGPNMGGKSSYIRQVALLIIMAQIGCYIPADFCELSIFDSIFIRIGAQDDLLRGNSTFQIEMLDVLQILENFTERSLLLLDEVGRGTGTIDGMSISYAILRFFLELEDKCPIVLYITHYPLLIDNKTVAHDSSCNDRSGKLVGVYHMGYIEQKIDGEDWPTVVFLYRLKKGLANNSYGLNVAKLAHIDKSIINRAHEISTGLKDNFKAEQELLYTKKMLSLLISNKEKTFQEKITELLNNF</sequence>
<dbReference type="Gene3D" id="1.10.1420.10">
    <property type="match status" value="2"/>
</dbReference>
<dbReference type="InterPro" id="IPR016151">
    <property type="entry name" value="DNA_mismatch_repair_MutS_N"/>
</dbReference>
<evidence type="ECO:0000256" key="1">
    <source>
        <dbReference type="ARBA" id="ARBA00004123"/>
    </source>
</evidence>
<dbReference type="Gene3D" id="3.40.50.300">
    <property type="entry name" value="P-loop containing nucleotide triphosphate hydrolases"/>
    <property type="match status" value="1"/>
</dbReference>
<dbReference type="InterPro" id="IPR007695">
    <property type="entry name" value="DNA_mismatch_repair_MutS-lik_N"/>
</dbReference>
<organism evidence="15 16">
    <name type="scientific">Saccharomycodes ludwigii</name>
    <dbReference type="NCBI Taxonomy" id="36035"/>
    <lineage>
        <taxon>Eukaryota</taxon>
        <taxon>Fungi</taxon>
        <taxon>Dikarya</taxon>
        <taxon>Ascomycota</taxon>
        <taxon>Saccharomycotina</taxon>
        <taxon>Saccharomycetes</taxon>
        <taxon>Saccharomycodales</taxon>
        <taxon>Saccharomycodaceae</taxon>
        <taxon>Saccharomycodes</taxon>
    </lineage>
</organism>
<comment type="function">
    <text evidence="12">Component of the post-replicative DNA mismatch repair system (MMR).</text>
</comment>
<evidence type="ECO:0000313" key="16">
    <source>
        <dbReference type="Proteomes" id="UP000262825"/>
    </source>
</evidence>
<feature type="domain" description="DNA mismatch repair proteins mutS family" evidence="14">
    <location>
        <begin position="921"/>
        <end position="937"/>
    </location>
</feature>
<dbReference type="GO" id="GO:0030983">
    <property type="term" value="F:mismatched DNA binding"/>
    <property type="evidence" value="ECO:0007669"/>
    <property type="project" value="InterPro"/>
</dbReference>
<evidence type="ECO:0000256" key="2">
    <source>
        <dbReference type="ARBA" id="ARBA00007094"/>
    </source>
</evidence>
<gene>
    <name evidence="15" type="ORF">SCODWIG_00692</name>
</gene>
<evidence type="ECO:0000256" key="4">
    <source>
        <dbReference type="ARBA" id="ARBA00022151"/>
    </source>
</evidence>
<keyword evidence="5 12" id="KW-0547">Nucleotide-binding</keyword>
<evidence type="ECO:0000313" key="15">
    <source>
        <dbReference type="EMBL" id="SSD58931.1"/>
    </source>
</evidence>
<dbReference type="SMART" id="SM00534">
    <property type="entry name" value="MUTSac"/>
    <property type="match status" value="1"/>
</dbReference>
<name>A0A376B2Q7_9ASCO</name>
<dbReference type="InterPro" id="IPR036678">
    <property type="entry name" value="MutS_con_dom_sf"/>
</dbReference>
<dbReference type="GO" id="GO:0005634">
    <property type="term" value="C:nucleus"/>
    <property type="evidence" value="ECO:0007669"/>
    <property type="project" value="UniProtKB-SubCell"/>
</dbReference>
<dbReference type="Pfam" id="PF05192">
    <property type="entry name" value="MutS_III"/>
    <property type="match status" value="1"/>
</dbReference>
<dbReference type="Proteomes" id="UP000262825">
    <property type="component" value="Unassembled WGS sequence"/>
</dbReference>
<dbReference type="Pfam" id="PF01624">
    <property type="entry name" value="MutS_I"/>
    <property type="match status" value="1"/>
</dbReference>
<dbReference type="GO" id="GO:0140664">
    <property type="term" value="F:ATP-dependent DNA damage sensor activity"/>
    <property type="evidence" value="ECO:0007669"/>
    <property type="project" value="InterPro"/>
</dbReference>
<keyword evidence="6 12" id="KW-0227">DNA damage</keyword>
<dbReference type="GO" id="GO:0005524">
    <property type="term" value="F:ATP binding"/>
    <property type="evidence" value="ECO:0007669"/>
    <property type="project" value="UniProtKB-KW"/>
</dbReference>
<keyword evidence="8 12" id="KW-0238">DNA-binding</keyword>
<keyword evidence="7" id="KW-0067">ATP-binding</keyword>
<dbReference type="PROSITE" id="PS00486">
    <property type="entry name" value="DNA_MISMATCH_REPAIR_2"/>
    <property type="match status" value="1"/>
</dbReference>
<evidence type="ECO:0000256" key="10">
    <source>
        <dbReference type="ARBA" id="ARBA00023242"/>
    </source>
</evidence>
<evidence type="ECO:0000256" key="8">
    <source>
        <dbReference type="ARBA" id="ARBA00023125"/>
    </source>
</evidence>
<comment type="subcellular location">
    <subcellularLocation>
        <location evidence="1">Nucleus</location>
    </subcellularLocation>
</comment>
<dbReference type="SUPFAM" id="SSF52540">
    <property type="entry name" value="P-loop containing nucleoside triphosphate hydrolases"/>
    <property type="match status" value="1"/>
</dbReference>
<evidence type="ECO:0000256" key="13">
    <source>
        <dbReference type="SAM" id="MobiDB-lite"/>
    </source>
</evidence>
<comment type="similarity">
    <text evidence="2">Belongs to the DNA mismatch repair MutS family. MSH3 subfamily.</text>
</comment>
<protein>
    <recommendedName>
        <fullName evidence="3">DNA mismatch repair protein MSH3</fullName>
    </recommendedName>
    <alternativeName>
        <fullName evidence="4">DNA mismatch repair protein msh3</fullName>
    </alternativeName>
    <alternativeName>
        <fullName evidence="11">MutS protein homolog 3</fullName>
    </alternativeName>
</protein>
<dbReference type="SUPFAM" id="SSF48334">
    <property type="entry name" value="DNA repair protein MutS, domain III"/>
    <property type="match status" value="1"/>
</dbReference>
<dbReference type="Pfam" id="PF00488">
    <property type="entry name" value="MutS_V"/>
    <property type="match status" value="1"/>
</dbReference>
<dbReference type="Gene3D" id="3.30.420.110">
    <property type="entry name" value="MutS, connector domain"/>
    <property type="match status" value="1"/>
</dbReference>
<feature type="region of interest" description="Disordered" evidence="13">
    <location>
        <begin position="108"/>
        <end position="152"/>
    </location>
</feature>
<dbReference type="SMART" id="SM00533">
    <property type="entry name" value="MUTSd"/>
    <property type="match status" value="1"/>
</dbReference>
<dbReference type="EMBL" id="UFAJ01000066">
    <property type="protein sequence ID" value="SSD58931.1"/>
    <property type="molecule type" value="Genomic_DNA"/>
</dbReference>
<dbReference type="PIRSF" id="PIRSF037677">
    <property type="entry name" value="DNA_mis_repair_Msh6"/>
    <property type="match status" value="1"/>
</dbReference>
<feature type="region of interest" description="Disordered" evidence="13">
    <location>
        <begin position="25"/>
        <end position="46"/>
    </location>
</feature>
<evidence type="ECO:0000256" key="12">
    <source>
        <dbReference type="RuleBase" id="RU003756"/>
    </source>
</evidence>
<evidence type="ECO:0000256" key="5">
    <source>
        <dbReference type="ARBA" id="ARBA00022741"/>
    </source>
</evidence>
<evidence type="ECO:0000259" key="14">
    <source>
        <dbReference type="PROSITE" id="PS00486"/>
    </source>
</evidence>
<dbReference type="InterPro" id="IPR017261">
    <property type="entry name" value="DNA_mismatch_repair_MutS/MSH"/>
</dbReference>
<dbReference type="GO" id="GO:0006298">
    <property type="term" value="P:mismatch repair"/>
    <property type="evidence" value="ECO:0007669"/>
    <property type="project" value="InterPro"/>
</dbReference>
<dbReference type="InterPro" id="IPR007696">
    <property type="entry name" value="DNA_mismatch_repair_MutS_core"/>
</dbReference>
<dbReference type="InterPro" id="IPR000432">
    <property type="entry name" value="DNA_mismatch_repair_MutS_C"/>
</dbReference>
<dbReference type="InterPro" id="IPR027417">
    <property type="entry name" value="P-loop_NTPase"/>
</dbReference>
<evidence type="ECO:0000256" key="3">
    <source>
        <dbReference type="ARBA" id="ARBA00019000"/>
    </source>
</evidence>
<feature type="compositionally biased region" description="Polar residues" evidence="13">
    <location>
        <begin position="25"/>
        <end position="35"/>
    </location>
</feature>
<dbReference type="SUPFAM" id="SSF55271">
    <property type="entry name" value="DNA repair protein MutS, domain I"/>
    <property type="match status" value="1"/>
</dbReference>
<dbReference type="GO" id="GO:0006312">
    <property type="term" value="P:mitotic recombination"/>
    <property type="evidence" value="ECO:0007669"/>
    <property type="project" value="TreeGrafter"/>
</dbReference>
<dbReference type="InterPro" id="IPR045076">
    <property type="entry name" value="MutS"/>
</dbReference>
<dbReference type="InterPro" id="IPR007861">
    <property type="entry name" value="DNA_mismatch_repair_MutS_clamp"/>
</dbReference>
<dbReference type="AlphaFoldDB" id="A0A376B2Q7"/>
<dbReference type="OrthoDB" id="121051at2759"/>
<dbReference type="PANTHER" id="PTHR11361:SF122">
    <property type="entry name" value="DNA MISMATCH REPAIR PROTEIN MSH3"/>
    <property type="match status" value="1"/>
</dbReference>
<proteinExistence type="inferred from homology"/>
<evidence type="ECO:0000256" key="9">
    <source>
        <dbReference type="ARBA" id="ARBA00023204"/>
    </source>
</evidence>